<feature type="compositionally biased region" description="Basic and acidic residues" evidence="6">
    <location>
        <begin position="230"/>
        <end position="239"/>
    </location>
</feature>
<evidence type="ECO:0000256" key="5">
    <source>
        <dbReference type="ARBA" id="ARBA00023273"/>
    </source>
</evidence>
<proteinExistence type="predicted"/>
<keyword evidence="5" id="KW-0966">Cell projection</keyword>
<dbReference type="Pfam" id="PF13864">
    <property type="entry name" value="Enkurin"/>
    <property type="match status" value="1"/>
</dbReference>
<reference evidence="8" key="1">
    <citation type="journal article" date="2024" name="Gigascience">
        <title>Chromosome-level genome of the poultry shaft louse Menopon gallinae provides insight into the host-switching and adaptive evolution of parasitic lice.</title>
        <authorList>
            <person name="Xu Y."/>
            <person name="Ma L."/>
            <person name="Liu S."/>
            <person name="Liang Y."/>
            <person name="Liu Q."/>
            <person name="He Z."/>
            <person name="Tian L."/>
            <person name="Duan Y."/>
            <person name="Cai W."/>
            <person name="Li H."/>
            <person name="Song F."/>
        </authorList>
    </citation>
    <scope>NUCLEOTIDE SEQUENCE</scope>
    <source>
        <strain evidence="8">Cailab_2023a</strain>
    </source>
</reference>
<feature type="region of interest" description="Disordered" evidence="6">
    <location>
        <begin position="175"/>
        <end position="263"/>
    </location>
</feature>
<dbReference type="InterPro" id="IPR052102">
    <property type="entry name" value="Enkurin_domain-protein"/>
</dbReference>
<feature type="compositionally biased region" description="Polar residues" evidence="6">
    <location>
        <begin position="59"/>
        <end position="78"/>
    </location>
</feature>
<gene>
    <name evidence="8" type="ORF">PYX00_002641</name>
</gene>
<evidence type="ECO:0000256" key="4">
    <source>
        <dbReference type="ARBA" id="ARBA00023212"/>
    </source>
</evidence>
<dbReference type="GO" id="GO:0005881">
    <property type="term" value="C:cytoplasmic microtubule"/>
    <property type="evidence" value="ECO:0007669"/>
    <property type="project" value="TreeGrafter"/>
</dbReference>
<keyword evidence="3" id="KW-0963">Cytoplasm</keyword>
<dbReference type="PROSITE" id="PS51665">
    <property type="entry name" value="ENKURIN"/>
    <property type="match status" value="1"/>
</dbReference>
<feature type="region of interest" description="Disordered" evidence="6">
    <location>
        <begin position="42"/>
        <end position="78"/>
    </location>
</feature>
<accession>A0AAW2HX67</accession>
<evidence type="ECO:0000313" key="8">
    <source>
        <dbReference type="EMBL" id="KAL0274539.1"/>
    </source>
</evidence>
<protein>
    <recommendedName>
        <fullName evidence="7">Enkurin domain-containing protein</fullName>
    </recommendedName>
</protein>
<evidence type="ECO:0000256" key="6">
    <source>
        <dbReference type="SAM" id="MobiDB-lite"/>
    </source>
</evidence>
<organism evidence="8">
    <name type="scientific">Menopon gallinae</name>
    <name type="common">poultry shaft louse</name>
    <dbReference type="NCBI Taxonomy" id="328185"/>
    <lineage>
        <taxon>Eukaryota</taxon>
        <taxon>Metazoa</taxon>
        <taxon>Ecdysozoa</taxon>
        <taxon>Arthropoda</taxon>
        <taxon>Hexapoda</taxon>
        <taxon>Insecta</taxon>
        <taxon>Pterygota</taxon>
        <taxon>Neoptera</taxon>
        <taxon>Paraneoptera</taxon>
        <taxon>Psocodea</taxon>
        <taxon>Troctomorpha</taxon>
        <taxon>Phthiraptera</taxon>
        <taxon>Amblycera</taxon>
        <taxon>Menoponidae</taxon>
        <taxon>Menopon</taxon>
    </lineage>
</organism>
<dbReference type="PANTHER" id="PTHR21490:SF2">
    <property type="entry name" value="ENKURIN DOMAIN-CONTAINING PROTEIN 1"/>
    <property type="match status" value="1"/>
</dbReference>
<dbReference type="AlphaFoldDB" id="A0AAW2HX67"/>
<sequence>MMTLNGIFSEQKPHRINFIKENKKKLKQISSLVNQNVKNGKGCLAKSQSSQTEVDRQLHSSSTRFSANPTSSGRLNGKNTVTVFMRDGRINDISSATALSPPKKSSHRSVTDIKHQSCQTIDPKNYDQLFHEGTLIYPSTKILQEIAEAEKQKANRLDAHIKKDFFRKNRLKCNTPSKTVTKANPAESKTGAEELTKSEEEENVVPDGRGPSKMKDGDAKPSGTLNAAEIIRKTTEDHVNYSPRNSRPNQERVMPSNRGDSNFIQIPKISKKSSGNKNKTEEEVLKTVLDPMCPPGHIPLPDQERKKTLHMLRVSYAELVREMNLLPVRTDTLRIRQRKIQLETQLNKIEEGIKVFNKSKVYVKIEE</sequence>
<dbReference type="EMBL" id="JARGDH010000002">
    <property type="protein sequence ID" value="KAL0274539.1"/>
    <property type="molecule type" value="Genomic_DNA"/>
</dbReference>
<dbReference type="PANTHER" id="PTHR21490">
    <property type="entry name" value="ENKURIN-RELATED"/>
    <property type="match status" value="1"/>
</dbReference>
<comment type="subcellular location">
    <subcellularLocation>
        <location evidence="1">Cell projection</location>
        <location evidence="1">Cilium</location>
    </subcellularLocation>
    <subcellularLocation>
        <location evidence="2">Cytoplasm</location>
        <location evidence="2">Cytoskeleton</location>
    </subcellularLocation>
</comment>
<comment type="caution">
    <text evidence="8">The sequence shown here is derived from an EMBL/GenBank/DDBJ whole genome shotgun (WGS) entry which is preliminary data.</text>
</comment>
<feature type="domain" description="Enkurin" evidence="7">
    <location>
        <begin position="272"/>
        <end position="364"/>
    </location>
</feature>
<name>A0AAW2HX67_9NEOP</name>
<feature type="region of interest" description="Disordered" evidence="6">
    <location>
        <begin position="94"/>
        <end position="116"/>
    </location>
</feature>
<keyword evidence="4" id="KW-0206">Cytoskeleton</keyword>
<evidence type="ECO:0000259" key="7">
    <source>
        <dbReference type="PROSITE" id="PS51665"/>
    </source>
</evidence>
<evidence type="ECO:0000256" key="2">
    <source>
        <dbReference type="ARBA" id="ARBA00004245"/>
    </source>
</evidence>
<dbReference type="InterPro" id="IPR027012">
    <property type="entry name" value="Enkurin_dom"/>
</dbReference>
<dbReference type="GO" id="GO:0005929">
    <property type="term" value="C:cilium"/>
    <property type="evidence" value="ECO:0007669"/>
    <property type="project" value="UniProtKB-SubCell"/>
</dbReference>
<evidence type="ECO:0000256" key="3">
    <source>
        <dbReference type="ARBA" id="ARBA00022490"/>
    </source>
</evidence>
<evidence type="ECO:0000256" key="1">
    <source>
        <dbReference type="ARBA" id="ARBA00004138"/>
    </source>
</evidence>